<evidence type="ECO:0008006" key="3">
    <source>
        <dbReference type="Google" id="ProtNLM"/>
    </source>
</evidence>
<reference evidence="1 2" key="1">
    <citation type="submission" date="2019-02" db="EMBL/GenBank/DDBJ databases">
        <title>Draft genome sequence of Amycolatopsis sp. 8-3EHSu isolated from roots of Suaeda maritima.</title>
        <authorList>
            <person name="Duangmal K."/>
            <person name="Chantavorakit T."/>
        </authorList>
    </citation>
    <scope>NUCLEOTIDE SEQUENCE [LARGE SCALE GENOMIC DNA]</scope>
    <source>
        <strain evidence="1 2">8-3EHSu</strain>
    </source>
</reference>
<evidence type="ECO:0000313" key="2">
    <source>
        <dbReference type="Proteomes" id="UP000292003"/>
    </source>
</evidence>
<sequence length="151" mass="16122">MSSGIYWGGSRVSTWQQPDSSWWDVVPWEINDAAGQMPGGGASGAGANGKFSMSKSEMEAVLKEATTLRDLIDEQLYRADALKLVKPPAQDPASVRYTEAALSTGNFYLGHLQLQSKYLGGLIGNLKKALGITTEQDENNADVAKKAGTLG</sequence>
<name>A0A4V2ELJ2_9PSEU</name>
<organism evidence="1 2">
    <name type="scientific">Amycolatopsis suaedae</name>
    <dbReference type="NCBI Taxonomy" id="2510978"/>
    <lineage>
        <taxon>Bacteria</taxon>
        <taxon>Bacillati</taxon>
        <taxon>Actinomycetota</taxon>
        <taxon>Actinomycetes</taxon>
        <taxon>Pseudonocardiales</taxon>
        <taxon>Pseudonocardiaceae</taxon>
        <taxon>Amycolatopsis</taxon>
    </lineage>
</organism>
<protein>
    <recommendedName>
        <fullName evidence="3">PE domain-containing protein</fullName>
    </recommendedName>
</protein>
<dbReference type="OrthoDB" id="3624267at2"/>
<evidence type="ECO:0000313" key="1">
    <source>
        <dbReference type="EMBL" id="RZQ61755.1"/>
    </source>
</evidence>
<proteinExistence type="predicted"/>
<keyword evidence="2" id="KW-1185">Reference proteome</keyword>
<dbReference type="EMBL" id="SFCC01000011">
    <property type="protein sequence ID" value="RZQ61755.1"/>
    <property type="molecule type" value="Genomic_DNA"/>
</dbReference>
<dbReference type="RefSeq" id="WP_130477487.1">
    <property type="nucleotide sequence ID" value="NZ_SFCC01000011.1"/>
</dbReference>
<gene>
    <name evidence="1" type="ORF">EWH70_22660</name>
</gene>
<dbReference type="Proteomes" id="UP000292003">
    <property type="component" value="Unassembled WGS sequence"/>
</dbReference>
<comment type="caution">
    <text evidence="1">The sequence shown here is derived from an EMBL/GenBank/DDBJ whole genome shotgun (WGS) entry which is preliminary data.</text>
</comment>
<accession>A0A4V2ELJ2</accession>
<dbReference type="AlphaFoldDB" id="A0A4V2ELJ2"/>